<dbReference type="InterPro" id="IPR013482">
    <property type="entry name" value="Molybde_CF_guanTrfase"/>
</dbReference>
<keyword evidence="2 9" id="KW-0808">Transferase</keyword>
<keyword evidence="6" id="KW-0342">GTP-binding</keyword>
<evidence type="ECO:0000313" key="9">
    <source>
        <dbReference type="EMBL" id="SFF76911.1"/>
    </source>
</evidence>
<name>A0A1I2LIG9_9FLAO</name>
<keyword evidence="9" id="KW-0548">Nucleotidyltransferase</keyword>
<reference evidence="10" key="1">
    <citation type="submission" date="2016-10" db="EMBL/GenBank/DDBJ databases">
        <authorList>
            <person name="Varghese N."/>
            <person name="Submissions S."/>
        </authorList>
    </citation>
    <scope>NUCLEOTIDE SEQUENCE [LARGE SCALE GENOMIC DNA]</scope>
    <source>
        <strain evidence="10">DSM 23515</strain>
    </source>
</reference>
<dbReference type="AlphaFoldDB" id="A0A1I2LIG9"/>
<dbReference type="InterPro" id="IPR029044">
    <property type="entry name" value="Nucleotide-diphossugar_trans"/>
</dbReference>
<keyword evidence="1" id="KW-0963">Cytoplasm</keyword>
<keyword evidence="10" id="KW-1185">Reference proteome</keyword>
<dbReference type="GO" id="GO:0006777">
    <property type="term" value="P:Mo-molybdopterin cofactor biosynthetic process"/>
    <property type="evidence" value="ECO:0007669"/>
    <property type="project" value="UniProtKB-KW"/>
</dbReference>
<gene>
    <name evidence="9" type="ORF">SAMN04488033_10866</name>
</gene>
<dbReference type="CDD" id="cd02503">
    <property type="entry name" value="MobA"/>
    <property type="match status" value="1"/>
</dbReference>
<dbReference type="GO" id="GO:0005525">
    <property type="term" value="F:GTP binding"/>
    <property type="evidence" value="ECO:0007669"/>
    <property type="project" value="UniProtKB-KW"/>
</dbReference>
<dbReference type="SUPFAM" id="SSF53448">
    <property type="entry name" value="Nucleotide-diphospho-sugar transferases"/>
    <property type="match status" value="1"/>
</dbReference>
<dbReference type="GO" id="GO:0046872">
    <property type="term" value="F:metal ion binding"/>
    <property type="evidence" value="ECO:0007669"/>
    <property type="project" value="UniProtKB-KW"/>
</dbReference>
<keyword evidence="3" id="KW-0479">Metal-binding</keyword>
<accession>A0A1I2LIG9</accession>
<organism evidence="9 10">
    <name type="scientific">Salegentibacter agarivorans</name>
    <dbReference type="NCBI Taxonomy" id="345907"/>
    <lineage>
        <taxon>Bacteria</taxon>
        <taxon>Pseudomonadati</taxon>
        <taxon>Bacteroidota</taxon>
        <taxon>Flavobacteriia</taxon>
        <taxon>Flavobacteriales</taxon>
        <taxon>Flavobacteriaceae</taxon>
        <taxon>Salegentibacter</taxon>
    </lineage>
</organism>
<evidence type="ECO:0000256" key="7">
    <source>
        <dbReference type="ARBA" id="ARBA00023150"/>
    </source>
</evidence>
<evidence type="ECO:0000256" key="2">
    <source>
        <dbReference type="ARBA" id="ARBA00022679"/>
    </source>
</evidence>
<dbReference type="PANTHER" id="PTHR19136">
    <property type="entry name" value="MOLYBDENUM COFACTOR GUANYLYLTRANSFERASE"/>
    <property type="match status" value="1"/>
</dbReference>
<sequence>MGRDKGLVSLNKEPMIAHVLRELKLLKIPTKIIANNSAYKKFKLPVYNDVIVDKGPMGGLLTAMENTRAEMVLLIACDMPFITAEAIEKLLNNAEKEQIIASISNQKINPLFSVYPVILKEKIKKSITEGELKMTDFILKNQHVLLPFEDEKSGKIFNNINTETERKEAEKKWKD</sequence>
<evidence type="ECO:0000259" key="8">
    <source>
        <dbReference type="Pfam" id="PF12804"/>
    </source>
</evidence>
<evidence type="ECO:0000256" key="6">
    <source>
        <dbReference type="ARBA" id="ARBA00023134"/>
    </source>
</evidence>
<evidence type="ECO:0000256" key="5">
    <source>
        <dbReference type="ARBA" id="ARBA00022842"/>
    </source>
</evidence>
<dbReference type="GO" id="GO:0016779">
    <property type="term" value="F:nucleotidyltransferase activity"/>
    <property type="evidence" value="ECO:0007669"/>
    <property type="project" value="UniProtKB-KW"/>
</dbReference>
<dbReference type="PANTHER" id="PTHR19136:SF81">
    <property type="entry name" value="MOLYBDENUM COFACTOR GUANYLYLTRANSFERASE"/>
    <property type="match status" value="1"/>
</dbReference>
<dbReference type="InterPro" id="IPR025877">
    <property type="entry name" value="MobA-like_NTP_Trfase"/>
</dbReference>
<keyword evidence="7" id="KW-0501">Molybdenum cofactor biosynthesis</keyword>
<keyword evidence="4" id="KW-0547">Nucleotide-binding</keyword>
<evidence type="ECO:0000256" key="1">
    <source>
        <dbReference type="ARBA" id="ARBA00022490"/>
    </source>
</evidence>
<dbReference type="Proteomes" id="UP000199116">
    <property type="component" value="Unassembled WGS sequence"/>
</dbReference>
<keyword evidence="5" id="KW-0460">Magnesium</keyword>
<proteinExistence type="predicted"/>
<evidence type="ECO:0000256" key="4">
    <source>
        <dbReference type="ARBA" id="ARBA00022741"/>
    </source>
</evidence>
<evidence type="ECO:0000256" key="3">
    <source>
        <dbReference type="ARBA" id="ARBA00022723"/>
    </source>
</evidence>
<evidence type="ECO:0000313" key="10">
    <source>
        <dbReference type="Proteomes" id="UP000199116"/>
    </source>
</evidence>
<feature type="domain" description="MobA-like NTP transferase" evidence="8">
    <location>
        <begin position="1"/>
        <end position="128"/>
    </location>
</feature>
<dbReference type="EMBL" id="FOOH01000008">
    <property type="protein sequence ID" value="SFF76911.1"/>
    <property type="molecule type" value="Genomic_DNA"/>
</dbReference>
<protein>
    <submittedName>
        <fullName evidence="9">Molybdenum cofactor guanylyltransferase</fullName>
    </submittedName>
</protein>
<dbReference type="Pfam" id="PF12804">
    <property type="entry name" value="NTP_transf_3"/>
    <property type="match status" value="1"/>
</dbReference>
<dbReference type="Gene3D" id="3.90.550.10">
    <property type="entry name" value="Spore Coat Polysaccharide Biosynthesis Protein SpsA, Chain A"/>
    <property type="match status" value="1"/>
</dbReference>